<dbReference type="AlphaFoldDB" id="A0A134B6F8"/>
<dbReference type="PANTHER" id="PTHR12899">
    <property type="entry name" value="39S RIBOSOMAL PROTEIN L18, MITOCHONDRIAL"/>
    <property type="match status" value="1"/>
</dbReference>
<comment type="subunit">
    <text evidence="7">Part of the 50S ribosomal subunit; part of the 5S rRNA/L5/L18/L25 subcomplex. Contacts the 5S and 23S rRNAs.</text>
</comment>
<sequence length="114" mass="12371">MLKKEIRRQKIKTRVRAKISGTAERPRLTVFRSNKQIYAQVINDVDGVTIASASSLKLNAEGTKKEIAALVGTEVAKAAQAAGVSNVVFDRNGYLYHGRVKELADAARAAGLNF</sequence>
<evidence type="ECO:0000256" key="6">
    <source>
        <dbReference type="ARBA" id="ARBA00035197"/>
    </source>
</evidence>
<keyword evidence="2 7" id="KW-0699">rRNA-binding</keyword>
<proteinExistence type="inferred from homology"/>
<dbReference type="FunFam" id="3.30.420.100:FF:000003">
    <property type="entry name" value="50S ribosomal protein L18"/>
    <property type="match status" value="1"/>
</dbReference>
<accession>A0A134B6F8</accession>
<keyword evidence="5 7" id="KW-0687">Ribonucleoprotein</keyword>
<dbReference type="PATRIC" id="fig|322095.3.peg.1347"/>
<reference evidence="9" key="1">
    <citation type="submission" date="2016-01" db="EMBL/GenBank/DDBJ databases">
        <authorList>
            <person name="Mitreva M."/>
            <person name="Pepin K.H."/>
            <person name="Mihindukulasuriya K.A."/>
            <person name="Fulton R."/>
            <person name="Fronick C."/>
            <person name="O'Laughlin M."/>
            <person name="Miner T."/>
            <person name="Herter B."/>
            <person name="Rosa B.A."/>
            <person name="Cordes M."/>
            <person name="Tomlinson C."/>
            <person name="Wollam A."/>
            <person name="Palsikar V.B."/>
            <person name="Mardis E.R."/>
            <person name="Wilson R.K."/>
        </authorList>
    </citation>
    <scope>NUCLEOTIDE SEQUENCE [LARGE SCALE GENOMIC DNA]</scope>
    <source>
        <strain evidence="9">KA00683</strain>
    </source>
</reference>
<dbReference type="OrthoDB" id="9810939at2"/>
<evidence type="ECO:0000313" key="8">
    <source>
        <dbReference type="EMBL" id="KXB75515.1"/>
    </source>
</evidence>
<keyword evidence="9" id="KW-1185">Reference proteome</keyword>
<dbReference type="InterPro" id="IPR004389">
    <property type="entry name" value="Ribosomal_uL18_bac-type"/>
</dbReference>
<protein>
    <recommendedName>
        <fullName evidence="6 7">Large ribosomal subunit protein uL18</fullName>
    </recommendedName>
</protein>
<dbReference type="STRING" id="322095.HMPREF3185_01363"/>
<evidence type="ECO:0000256" key="5">
    <source>
        <dbReference type="ARBA" id="ARBA00023274"/>
    </source>
</evidence>
<dbReference type="GO" id="GO:0022625">
    <property type="term" value="C:cytosolic large ribosomal subunit"/>
    <property type="evidence" value="ECO:0007669"/>
    <property type="project" value="TreeGrafter"/>
</dbReference>
<dbReference type="GO" id="GO:0003735">
    <property type="term" value="F:structural constituent of ribosome"/>
    <property type="evidence" value="ECO:0007669"/>
    <property type="project" value="InterPro"/>
</dbReference>
<dbReference type="RefSeq" id="WP_060935602.1">
    <property type="nucleotide sequence ID" value="NZ_KQ960453.1"/>
</dbReference>
<evidence type="ECO:0000256" key="3">
    <source>
        <dbReference type="ARBA" id="ARBA00022884"/>
    </source>
</evidence>
<dbReference type="Gene3D" id="3.30.420.100">
    <property type="match status" value="1"/>
</dbReference>
<comment type="function">
    <text evidence="7">This is one of the proteins that bind and probably mediate the attachment of the 5S RNA into the large ribosomal subunit, where it forms part of the central protuberance.</text>
</comment>
<evidence type="ECO:0000256" key="7">
    <source>
        <dbReference type="HAMAP-Rule" id="MF_01337"/>
    </source>
</evidence>
<dbReference type="GO" id="GO:0006412">
    <property type="term" value="P:translation"/>
    <property type="evidence" value="ECO:0007669"/>
    <property type="project" value="UniProtKB-UniRule"/>
</dbReference>
<dbReference type="PANTHER" id="PTHR12899:SF3">
    <property type="entry name" value="LARGE RIBOSOMAL SUBUNIT PROTEIN UL18M"/>
    <property type="match status" value="1"/>
</dbReference>
<gene>
    <name evidence="7" type="primary">rplR</name>
    <name evidence="8" type="ORF">HMPREF3185_01363</name>
</gene>
<dbReference type="Pfam" id="PF00861">
    <property type="entry name" value="Ribosomal_L18p"/>
    <property type="match status" value="1"/>
</dbReference>
<dbReference type="HAMAP" id="MF_01337_B">
    <property type="entry name" value="Ribosomal_uL18_B"/>
    <property type="match status" value="1"/>
</dbReference>
<comment type="similarity">
    <text evidence="1 7">Belongs to the universal ribosomal protein uL18 family.</text>
</comment>
<dbReference type="CDD" id="cd00432">
    <property type="entry name" value="Ribosomal_L18_L5e"/>
    <property type="match status" value="1"/>
</dbReference>
<dbReference type="NCBIfam" id="TIGR00060">
    <property type="entry name" value="L18_bact"/>
    <property type="match status" value="1"/>
</dbReference>
<organism evidence="8 9">
    <name type="scientific">Porphyromonas somerae</name>
    <dbReference type="NCBI Taxonomy" id="322095"/>
    <lineage>
        <taxon>Bacteria</taxon>
        <taxon>Pseudomonadati</taxon>
        <taxon>Bacteroidota</taxon>
        <taxon>Bacteroidia</taxon>
        <taxon>Bacteroidales</taxon>
        <taxon>Porphyromonadaceae</taxon>
        <taxon>Porphyromonas</taxon>
    </lineage>
</organism>
<dbReference type="EMBL" id="LSDK01000091">
    <property type="protein sequence ID" value="KXB75515.1"/>
    <property type="molecule type" value="Genomic_DNA"/>
</dbReference>
<comment type="caution">
    <text evidence="8">The sequence shown here is derived from an EMBL/GenBank/DDBJ whole genome shotgun (WGS) entry which is preliminary data.</text>
</comment>
<keyword evidence="3 7" id="KW-0694">RNA-binding</keyword>
<dbReference type="GO" id="GO:0008097">
    <property type="term" value="F:5S rRNA binding"/>
    <property type="evidence" value="ECO:0007669"/>
    <property type="project" value="TreeGrafter"/>
</dbReference>
<name>A0A134B6F8_9PORP</name>
<evidence type="ECO:0000256" key="4">
    <source>
        <dbReference type="ARBA" id="ARBA00022980"/>
    </source>
</evidence>
<evidence type="ECO:0000256" key="1">
    <source>
        <dbReference type="ARBA" id="ARBA00007116"/>
    </source>
</evidence>
<dbReference type="InterPro" id="IPR005484">
    <property type="entry name" value="Ribosomal_uL18_bac/plant/anim"/>
</dbReference>
<evidence type="ECO:0000256" key="2">
    <source>
        <dbReference type="ARBA" id="ARBA00022730"/>
    </source>
</evidence>
<evidence type="ECO:0000313" key="9">
    <source>
        <dbReference type="Proteomes" id="UP000070224"/>
    </source>
</evidence>
<keyword evidence="4 7" id="KW-0689">Ribosomal protein</keyword>
<dbReference type="InterPro" id="IPR057268">
    <property type="entry name" value="Ribosomal_L18"/>
</dbReference>
<dbReference type="Proteomes" id="UP000070224">
    <property type="component" value="Unassembled WGS sequence"/>
</dbReference>
<dbReference type="SUPFAM" id="SSF53137">
    <property type="entry name" value="Translational machinery components"/>
    <property type="match status" value="1"/>
</dbReference>